<dbReference type="GO" id="GO:0000981">
    <property type="term" value="F:DNA-binding transcription factor activity, RNA polymerase II-specific"/>
    <property type="evidence" value="ECO:0007669"/>
    <property type="project" value="TreeGrafter"/>
</dbReference>
<keyword evidence="2" id="KW-0479">Metal-binding</keyword>
<evidence type="ECO:0000256" key="8">
    <source>
        <dbReference type="ARBA" id="ARBA00023163"/>
    </source>
</evidence>
<keyword evidence="4 10" id="KW-0863">Zinc-finger</keyword>
<dbReference type="STRING" id="118200.A0A093GKH8"/>
<keyword evidence="5" id="KW-0862">Zinc</keyword>
<feature type="domain" description="C2H2-type" evidence="11">
    <location>
        <begin position="11"/>
        <end position="38"/>
    </location>
</feature>
<organism evidence="12 13">
    <name type="scientific">Dryobates pubescens</name>
    <name type="common">Downy woodpecker</name>
    <name type="synonym">Picoides pubescens</name>
    <dbReference type="NCBI Taxonomy" id="118200"/>
    <lineage>
        <taxon>Eukaryota</taxon>
        <taxon>Metazoa</taxon>
        <taxon>Chordata</taxon>
        <taxon>Craniata</taxon>
        <taxon>Vertebrata</taxon>
        <taxon>Euteleostomi</taxon>
        <taxon>Archelosauria</taxon>
        <taxon>Archosauria</taxon>
        <taxon>Dinosauria</taxon>
        <taxon>Saurischia</taxon>
        <taxon>Theropoda</taxon>
        <taxon>Coelurosauria</taxon>
        <taxon>Aves</taxon>
        <taxon>Neognathae</taxon>
        <taxon>Neoaves</taxon>
        <taxon>Telluraves</taxon>
        <taxon>Coraciimorphae</taxon>
        <taxon>Piciformes</taxon>
        <taxon>Picidae</taxon>
        <taxon>Dryobates</taxon>
    </lineage>
</organism>
<gene>
    <name evidence="12" type="ORF">N307_02530</name>
</gene>
<dbReference type="GO" id="GO:0008270">
    <property type="term" value="F:zinc ion binding"/>
    <property type="evidence" value="ECO:0007669"/>
    <property type="project" value="UniProtKB-KW"/>
</dbReference>
<evidence type="ECO:0000256" key="6">
    <source>
        <dbReference type="ARBA" id="ARBA00023015"/>
    </source>
</evidence>
<dbReference type="AlphaFoldDB" id="A0A093GKH8"/>
<keyword evidence="13" id="KW-1185">Reference proteome</keyword>
<keyword evidence="7" id="KW-0238">DNA-binding</keyword>
<reference evidence="12 13" key="1">
    <citation type="submission" date="2014-04" db="EMBL/GenBank/DDBJ databases">
        <title>Genome evolution of avian class.</title>
        <authorList>
            <person name="Zhang G."/>
            <person name="Li C."/>
        </authorList>
    </citation>
    <scope>NUCLEOTIDE SEQUENCE [LARGE SCALE GENOMIC DNA]</scope>
    <source>
        <strain evidence="12">BGI_N307</strain>
    </source>
</reference>
<evidence type="ECO:0000256" key="5">
    <source>
        <dbReference type="ARBA" id="ARBA00022833"/>
    </source>
</evidence>
<feature type="non-terminal residue" evidence="12">
    <location>
        <position position="1"/>
    </location>
</feature>
<dbReference type="PANTHER" id="PTHR23235:SF178">
    <property type="entry name" value="C2H2-TYPE DOMAIN-CONTAINING PROTEIN-RELATED"/>
    <property type="match status" value="1"/>
</dbReference>
<evidence type="ECO:0000256" key="7">
    <source>
        <dbReference type="ARBA" id="ARBA00023125"/>
    </source>
</evidence>
<dbReference type="InterPro" id="IPR036236">
    <property type="entry name" value="Znf_C2H2_sf"/>
</dbReference>
<dbReference type="Proteomes" id="UP000053875">
    <property type="component" value="Unassembled WGS sequence"/>
</dbReference>
<evidence type="ECO:0000256" key="3">
    <source>
        <dbReference type="ARBA" id="ARBA00022737"/>
    </source>
</evidence>
<name>A0A093GKH8_DRYPU</name>
<sequence length="41" mass="4722">HRRVHTGEKPFTCPDCGNSFTCSSYLTQHRRVHTGEKPFTC</sequence>
<dbReference type="PROSITE" id="PS50157">
    <property type="entry name" value="ZINC_FINGER_C2H2_2"/>
    <property type="match status" value="1"/>
</dbReference>
<dbReference type="EMBL" id="KL215925">
    <property type="protein sequence ID" value="KFV67507.1"/>
    <property type="molecule type" value="Genomic_DNA"/>
</dbReference>
<evidence type="ECO:0000313" key="13">
    <source>
        <dbReference type="Proteomes" id="UP000053875"/>
    </source>
</evidence>
<dbReference type="PANTHER" id="PTHR23235">
    <property type="entry name" value="KRUEPPEL-LIKE TRANSCRIPTION FACTOR"/>
    <property type="match status" value="1"/>
</dbReference>
<dbReference type="GO" id="GO:0000978">
    <property type="term" value="F:RNA polymerase II cis-regulatory region sequence-specific DNA binding"/>
    <property type="evidence" value="ECO:0007669"/>
    <property type="project" value="TreeGrafter"/>
</dbReference>
<protein>
    <submittedName>
        <fullName evidence="12">Zinc finger protein 267</fullName>
    </submittedName>
</protein>
<accession>A0A093GKH8</accession>
<proteinExistence type="predicted"/>
<evidence type="ECO:0000256" key="1">
    <source>
        <dbReference type="ARBA" id="ARBA00004123"/>
    </source>
</evidence>
<evidence type="ECO:0000259" key="11">
    <source>
        <dbReference type="PROSITE" id="PS50157"/>
    </source>
</evidence>
<dbReference type="SUPFAM" id="SSF57667">
    <property type="entry name" value="beta-beta-alpha zinc fingers"/>
    <property type="match status" value="1"/>
</dbReference>
<evidence type="ECO:0000313" key="12">
    <source>
        <dbReference type="EMBL" id="KFV67507.1"/>
    </source>
</evidence>
<evidence type="ECO:0000256" key="10">
    <source>
        <dbReference type="PROSITE-ProRule" id="PRU00042"/>
    </source>
</evidence>
<feature type="non-terminal residue" evidence="12">
    <location>
        <position position="41"/>
    </location>
</feature>
<keyword evidence="9" id="KW-0539">Nucleus</keyword>
<evidence type="ECO:0000256" key="2">
    <source>
        <dbReference type="ARBA" id="ARBA00022723"/>
    </source>
</evidence>
<dbReference type="Gene3D" id="3.30.160.60">
    <property type="entry name" value="Classic Zinc Finger"/>
    <property type="match status" value="1"/>
</dbReference>
<keyword evidence="3" id="KW-0677">Repeat</keyword>
<dbReference type="GO" id="GO:0005634">
    <property type="term" value="C:nucleus"/>
    <property type="evidence" value="ECO:0007669"/>
    <property type="project" value="UniProtKB-SubCell"/>
</dbReference>
<evidence type="ECO:0000256" key="4">
    <source>
        <dbReference type="ARBA" id="ARBA00022771"/>
    </source>
</evidence>
<dbReference type="InterPro" id="IPR013087">
    <property type="entry name" value="Znf_C2H2_type"/>
</dbReference>
<dbReference type="PROSITE" id="PS00028">
    <property type="entry name" value="ZINC_FINGER_C2H2_1"/>
    <property type="match status" value="1"/>
</dbReference>
<keyword evidence="6" id="KW-0805">Transcription regulation</keyword>
<evidence type="ECO:0000256" key="9">
    <source>
        <dbReference type="ARBA" id="ARBA00023242"/>
    </source>
</evidence>
<dbReference type="FunFam" id="3.30.160.60:FF:002716">
    <property type="entry name" value="Zinc finger protein 212"/>
    <property type="match status" value="1"/>
</dbReference>
<keyword evidence="8" id="KW-0804">Transcription</keyword>
<comment type="subcellular location">
    <subcellularLocation>
        <location evidence="1">Nucleus</location>
    </subcellularLocation>
</comment>